<keyword evidence="17" id="KW-1185">Reference proteome</keyword>
<dbReference type="PANTHER" id="PTHR10457:SF7">
    <property type="entry name" value="GALACTOKINASE-RELATED"/>
    <property type="match status" value="1"/>
</dbReference>
<evidence type="ECO:0000259" key="15">
    <source>
        <dbReference type="Pfam" id="PF10509"/>
    </source>
</evidence>
<comment type="catalytic activity">
    <reaction evidence="11">
        <text>alpha-D-galactose + ATP = alpha-D-galactose 1-phosphate + ADP + H(+)</text>
        <dbReference type="Rhea" id="RHEA:13553"/>
        <dbReference type="ChEBI" id="CHEBI:15378"/>
        <dbReference type="ChEBI" id="CHEBI:28061"/>
        <dbReference type="ChEBI" id="CHEBI:30616"/>
        <dbReference type="ChEBI" id="CHEBI:58336"/>
        <dbReference type="ChEBI" id="CHEBI:456216"/>
        <dbReference type="EC" id="2.7.1.6"/>
    </reaction>
</comment>
<dbReference type="Pfam" id="PF10509">
    <property type="entry name" value="GalKase_gal_bdg"/>
    <property type="match status" value="1"/>
</dbReference>
<evidence type="ECO:0000256" key="4">
    <source>
        <dbReference type="ARBA" id="ARBA00022723"/>
    </source>
</evidence>
<accession>A0A1G8ZF46</accession>
<evidence type="ECO:0000256" key="10">
    <source>
        <dbReference type="ARBA" id="ARBA00023277"/>
    </source>
</evidence>
<comment type="subcellular location">
    <subcellularLocation>
        <location evidence="11">Cytoplasm</location>
    </subcellularLocation>
</comment>
<dbReference type="Pfam" id="PF00288">
    <property type="entry name" value="GHMP_kinases_N"/>
    <property type="match status" value="1"/>
</dbReference>
<keyword evidence="7 11" id="KW-0067">ATP-binding</keyword>
<dbReference type="Gene3D" id="3.30.230.10">
    <property type="match status" value="1"/>
</dbReference>
<proteinExistence type="inferred from homology"/>
<dbReference type="InterPro" id="IPR014721">
    <property type="entry name" value="Ribsml_uS5_D2-typ_fold_subgr"/>
</dbReference>
<evidence type="ECO:0000256" key="11">
    <source>
        <dbReference type="HAMAP-Rule" id="MF_00246"/>
    </source>
</evidence>
<evidence type="ECO:0000256" key="8">
    <source>
        <dbReference type="ARBA" id="ARBA00022842"/>
    </source>
</evidence>
<comment type="pathway">
    <text evidence="11">Carbohydrate metabolism; galactose metabolism.</text>
</comment>
<dbReference type="GO" id="GO:0000287">
    <property type="term" value="F:magnesium ion binding"/>
    <property type="evidence" value="ECO:0007669"/>
    <property type="project" value="UniProtKB-UniRule"/>
</dbReference>
<evidence type="ECO:0000313" key="16">
    <source>
        <dbReference type="EMBL" id="SDK13681.1"/>
    </source>
</evidence>
<dbReference type="GO" id="GO:0005829">
    <property type="term" value="C:cytosol"/>
    <property type="evidence" value="ECO:0007669"/>
    <property type="project" value="TreeGrafter"/>
</dbReference>
<dbReference type="InterPro" id="IPR036554">
    <property type="entry name" value="GHMP_kinase_C_sf"/>
</dbReference>
<reference evidence="17" key="1">
    <citation type="submission" date="2016-10" db="EMBL/GenBank/DDBJ databases">
        <authorList>
            <person name="Varghese N."/>
            <person name="Submissions S."/>
        </authorList>
    </citation>
    <scope>NUCLEOTIDE SEQUENCE [LARGE SCALE GENOMIC DNA]</scope>
    <source>
        <strain evidence="17">DSM 19181</strain>
    </source>
</reference>
<feature type="binding site" evidence="11">
    <location>
        <position position="67"/>
    </location>
    <ligand>
        <name>ATP</name>
        <dbReference type="ChEBI" id="CHEBI:30616"/>
    </ligand>
</feature>
<dbReference type="InterPro" id="IPR019539">
    <property type="entry name" value="GalKase_N"/>
</dbReference>
<dbReference type="Gene3D" id="3.30.70.890">
    <property type="entry name" value="GHMP kinase, C-terminal domain"/>
    <property type="match status" value="1"/>
</dbReference>
<dbReference type="PANTHER" id="PTHR10457">
    <property type="entry name" value="MEVALONATE KINASE/GALACTOKINASE"/>
    <property type="match status" value="1"/>
</dbReference>
<sequence length="391" mass="43697">MNRNELLEGFKEAFGYEGDQVFFSPGRINLIGEHTDYNGGKVFPCAITMGTYGVVKKREDQMIQAYSGNFPEVGILTADLDDLTYKKEDNWLNYVKGMITFIQEKTGKLTQGFDLYIYGTIPNGASLSSSASLELLIGVIVRDLFSLSIDQLDLVKLGMRTENEFLGLNSGILDQFAIGMSKAGSALLLDTNTLAYDEIPVDLPDHKIIIMNSMTRRELVDSEYNTRREQCETALKQLQTVVNVSSLGELTEEAFEAHKHVISDEILLRRARHAVYESARTERAAEALMKNDLKAFGQYMNESHESLHEDYEVTVRETDLLVRLAWKQKGTVGARMTGGGFGGCCIAIVEDGQVDEFIAQVGEAFNEEIGHKAEFYIAETEDGTKEWVNND</sequence>
<evidence type="ECO:0000313" key="17">
    <source>
        <dbReference type="Proteomes" id="UP000199433"/>
    </source>
</evidence>
<dbReference type="PROSITE" id="PS00106">
    <property type="entry name" value="GALACTOKINASE"/>
    <property type="match status" value="1"/>
</dbReference>
<dbReference type="PIRSF" id="PIRSF000530">
    <property type="entry name" value="Galactokinase"/>
    <property type="match status" value="1"/>
</dbReference>
<evidence type="ECO:0000259" key="14">
    <source>
        <dbReference type="Pfam" id="PF08544"/>
    </source>
</evidence>
<name>A0A1G8ZF46_9LACT</name>
<evidence type="ECO:0000256" key="1">
    <source>
        <dbReference type="ARBA" id="ARBA00006566"/>
    </source>
</evidence>
<gene>
    <name evidence="11" type="primary">galK</name>
    <name evidence="16" type="ORF">SAMN04488098_101426</name>
</gene>
<dbReference type="Proteomes" id="UP000199433">
    <property type="component" value="Unassembled WGS sequence"/>
</dbReference>
<feature type="binding site" evidence="11">
    <location>
        <position position="162"/>
    </location>
    <ligand>
        <name>Mg(2+)</name>
        <dbReference type="ChEBI" id="CHEBI:18420"/>
    </ligand>
</feature>
<keyword evidence="8 11" id="KW-0460">Magnesium</keyword>
<keyword evidence="3 11" id="KW-0808">Transferase</keyword>
<dbReference type="InterPro" id="IPR019741">
    <property type="entry name" value="Galactokinase_CS"/>
</dbReference>
<dbReference type="EMBL" id="FNFK01000014">
    <property type="protein sequence ID" value="SDK13681.1"/>
    <property type="molecule type" value="Genomic_DNA"/>
</dbReference>
<dbReference type="NCBIfam" id="TIGR00131">
    <property type="entry name" value="gal_kin"/>
    <property type="match status" value="1"/>
</dbReference>
<dbReference type="FunFam" id="3.30.70.890:FF:000001">
    <property type="entry name" value="Galactokinase"/>
    <property type="match status" value="1"/>
</dbReference>
<feature type="site" description="Transition state stabilizer" evidence="11">
    <location>
        <position position="27"/>
    </location>
</feature>
<dbReference type="PRINTS" id="PR00959">
    <property type="entry name" value="MEVGALKINASE"/>
</dbReference>
<evidence type="ECO:0000256" key="12">
    <source>
        <dbReference type="NCBIfam" id="TIGR00131"/>
    </source>
</evidence>
<dbReference type="InterPro" id="IPR006206">
    <property type="entry name" value="Mevalonate/galactokinase"/>
</dbReference>
<dbReference type="InterPro" id="IPR000705">
    <property type="entry name" value="Galactokinase"/>
</dbReference>
<dbReference type="InterPro" id="IPR013750">
    <property type="entry name" value="GHMP_kinase_C_dom"/>
</dbReference>
<dbReference type="SUPFAM" id="SSF55060">
    <property type="entry name" value="GHMP Kinase, C-terminal domain"/>
    <property type="match status" value="1"/>
</dbReference>
<dbReference type="GO" id="GO:0005524">
    <property type="term" value="F:ATP binding"/>
    <property type="evidence" value="ECO:0007669"/>
    <property type="project" value="UniProtKB-UniRule"/>
</dbReference>
<feature type="active site" description="Proton acceptor" evidence="11">
    <location>
        <position position="174"/>
    </location>
</feature>
<evidence type="ECO:0000256" key="5">
    <source>
        <dbReference type="ARBA" id="ARBA00022741"/>
    </source>
</evidence>
<evidence type="ECO:0000256" key="3">
    <source>
        <dbReference type="ARBA" id="ARBA00022679"/>
    </source>
</evidence>
<evidence type="ECO:0000256" key="7">
    <source>
        <dbReference type="ARBA" id="ARBA00022840"/>
    </source>
</evidence>
<keyword evidence="9 11" id="KW-0299">Galactose metabolism</keyword>
<dbReference type="Pfam" id="PF08544">
    <property type="entry name" value="GHMP_kinases_C"/>
    <property type="match status" value="1"/>
</dbReference>
<evidence type="ECO:0000256" key="2">
    <source>
        <dbReference type="ARBA" id="ARBA00022490"/>
    </source>
</evidence>
<feature type="domain" description="GHMP kinase N-terminal" evidence="13">
    <location>
        <begin position="93"/>
        <end position="180"/>
    </location>
</feature>
<evidence type="ECO:0000256" key="9">
    <source>
        <dbReference type="ARBA" id="ARBA00023144"/>
    </source>
</evidence>
<dbReference type="RefSeq" id="WP_091266195.1">
    <property type="nucleotide sequence ID" value="NZ_FNFK01000014.1"/>
</dbReference>
<feature type="domain" description="Galactokinase N-terminal" evidence="15">
    <location>
        <begin position="9"/>
        <end position="57"/>
    </location>
</feature>
<dbReference type="EC" id="2.7.1.6" evidence="11 12"/>
<feature type="binding site" evidence="11">
    <location>
        <position position="224"/>
    </location>
    <ligand>
        <name>substrate</name>
    </ligand>
</feature>
<dbReference type="UniPathway" id="UPA00214"/>
<dbReference type="InterPro" id="IPR006204">
    <property type="entry name" value="GHMP_kinase_N_dom"/>
</dbReference>
<comment type="function">
    <text evidence="11">Catalyzes the transfer of the gamma-phosphate of ATP to D-galactose to form alpha-D-galactose-1-phosphate (Gal-1-P).</text>
</comment>
<keyword evidence="5 11" id="KW-0547">Nucleotide-binding</keyword>
<dbReference type="PRINTS" id="PR00473">
    <property type="entry name" value="GALCTOKINASE"/>
</dbReference>
<dbReference type="SUPFAM" id="SSF54211">
    <property type="entry name" value="Ribosomal protein S5 domain 2-like"/>
    <property type="match status" value="1"/>
</dbReference>
<dbReference type="FunFam" id="3.30.230.10:FF:000017">
    <property type="entry name" value="Galactokinase"/>
    <property type="match status" value="1"/>
</dbReference>
<evidence type="ECO:0000259" key="13">
    <source>
        <dbReference type="Pfam" id="PF00288"/>
    </source>
</evidence>
<dbReference type="AlphaFoldDB" id="A0A1G8ZF46"/>
<dbReference type="InterPro" id="IPR020568">
    <property type="entry name" value="Ribosomal_Su5_D2-typ_SF"/>
</dbReference>
<keyword evidence="10 11" id="KW-0119">Carbohydrate metabolism</keyword>
<dbReference type="HAMAP" id="MF_00246">
    <property type="entry name" value="Galactokinase"/>
    <property type="match status" value="1"/>
</dbReference>
<feature type="binding site" evidence="11">
    <location>
        <begin position="124"/>
        <end position="130"/>
    </location>
    <ligand>
        <name>ATP</name>
        <dbReference type="ChEBI" id="CHEBI:30616"/>
    </ligand>
</feature>
<protein>
    <recommendedName>
        <fullName evidence="11 12">Galactokinase</fullName>
        <ecNumber evidence="11 12">2.7.1.6</ecNumber>
    </recommendedName>
    <alternativeName>
        <fullName evidence="11">Galactose kinase</fullName>
    </alternativeName>
</protein>
<evidence type="ECO:0000256" key="6">
    <source>
        <dbReference type="ARBA" id="ARBA00022777"/>
    </source>
</evidence>
<dbReference type="STRING" id="426701.SAMN04488098_101426"/>
<dbReference type="InterPro" id="IPR022963">
    <property type="entry name" value="Galactokinase_bac"/>
</dbReference>
<feature type="binding site" evidence="11">
    <location>
        <begin position="33"/>
        <end position="36"/>
    </location>
    <ligand>
        <name>substrate</name>
    </ligand>
</feature>
<dbReference type="GO" id="GO:0004335">
    <property type="term" value="F:galactokinase activity"/>
    <property type="evidence" value="ECO:0007669"/>
    <property type="project" value="UniProtKB-UniRule"/>
</dbReference>
<keyword evidence="2 11" id="KW-0963">Cytoplasm</keyword>
<dbReference type="OrthoDB" id="250531at2"/>
<organism evidence="16 17">
    <name type="scientific">Alkalibacterium thalassium</name>
    <dbReference type="NCBI Taxonomy" id="426701"/>
    <lineage>
        <taxon>Bacteria</taxon>
        <taxon>Bacillati</taxon>
        <taxon>Bacillota</taxon>
        <taxon>Bacilli</taxon>
        <taxon>Lactobacillales</taxon>
        <taxon>Carnobacteriaceae</taxon>
        <taxon>Alkalibacterium</taxon>
    </lineage>
</organism>
<dbReference type="GO" id="GO:0006012">
    <property type="term" value="P:galactose metabolic process"/>
    <property type="evidence" value="ECO:0007669"/>
    <property type="project" value="UniProtKB-UniRule"/>
</dbReference>
<keyword evidence="4 11" id="KW-0479">Metal-binding</keyword>
<dbReference type="NCBIfam" id="NF003705">
    <property type="entry name" value="PRK05322.1"/>
    <property type="match status" value="1"/>
</dbReference>
<comment type="similarity">
    <text evidence="1 11">Belongs to the GHMP kinase family. GalK subfamily.</text>
</comment>
<keyword evidence="6 11" id="KW-0418">Kinase</keyword>
<feature type="domain" description="GHMP kinase C-terminal" evidence="14">
    <location>
        <begin position="284"/>
        <end position="366"/>
    </location>
</feature>
<feature type="binding site" evidence="11">
    <location>
        <position position="130"/>
    </location>
    <ligand>
        <name>Mg(2+)</name>
        <dbReference type="ChEBI" id="CHEBI:18420"/>
    </ligand>
</feature>